<evidence type="ECO:0000256" key="2">
    <source>
        <dbReference type="SAM" id="MobiDB-lite"/>
    </source>
</evidence>
<feature type="region of interest" description="Disordered" evidence="2">
    <location>
        <begin position="1"/>
        <end position="20"/>
    </location>
</feature>
<gene>
    <name evidence="4" type="ordered locus">GTNG_3078</name>
</gene>
<dbReference type="Proteomes" id="UP000001578">
    <property type="component" value="Chromosome"/>
</dbReference>
<dbReference type="EMBL" id="CP000557">
    <property type="protein sequence ID" value="ABO68423.1"/>
    <property type="molecule type" value="Genomic_DNA"/>
</dbReference>
<dbReference type="PANTHER" id="PTHR33392:SF3">
    <property type="entry name" value="POLYISOPRENYL-TEICHOIC ACID--PEPTIDOGLYCAN TEICHOIC ACID TRANSFERASE TAGT"/>
    <property type="match status" value="1"/>
</dbReference>
<feature type="domain" description="Cell envelope-related transcriptional attenuator" evidence="3">
    <location>
        <begin position="102"/>
        <end position="250"/>
    </location>
</feature>
<dbReference type="InterPro" id="IPR004474">
    <property type="entry name" value="LytR_CpsA_psr"/>
</dbReference>
<proteinExistence type="inferred from homology"/>
<evidence type="ECO:0000256" key="1">
    <source>
        <dbReference type="ARBA" id="ARBA00006068"/>
    </source>
</evidence>
<evidence type="ECO:0000313" key="4">
    <source>
        <dbReference type="EMBL" id="ABO68423.1"/>
    </source>
</evidence>
<dbReference type="PANTHER" id="PTHR33392">
    <property type="entry name" value="POLYISOPRENYL-TEICHOIC ACID--PEPTIDOGLYCAN TEICHOIC ACID TRANSFERASE TAGU"/>
    <property type="match status" value="1"/>
</dbReference>
<comment type="similarity">
    <text evidence="1">Belongs to the LytR/CpsA/Psr (LCP) family.</text>
</comment>
<evidence type="ECO:0000259" key="3">
    <source>
        <dbReference type="Pfam" id="PF03816"/>
    </source>
</evidence>
<dbReference type="NCBIfam" id="TIGR00350">
    <property type="entry name" value="lytR_cpsA_psr"/>
    <property type="match status" value="1"/>
</dbReference>
<protein>
    <submittedName>
        <fullName evidence="4">Transcriptional regulator</fullName>
    </submittedName>
</protein>
<dbReference type="AlphaFoldDB" id="A4ISW9"/>
<dbReference type="Pfam" id="PF03816">
    <property type="entry name" value="LytR_cpsA_psr"/>
    <property type="match status" value="1"/>
</dbReference>
<reference evidence="4 5" key="1">
    <citation type="journal article" date="2007" name="Proc. Natl. Acad. Sci. U.S.A.">
        <title>Genome and proteome of long-chain alkane degrading Geobacillus thermodenitrificans NG80-2 isolated from a deep-subsurface oil reservoir.</title>
        <authorList>
            <person name="Feng L."/>
            <person name="Wang W."/>
            <person name="Cheng J."/>
            <person name="Ren Y."/>
            <person name="Zhao G."/>
            <person name="Gao C."/>
            <person name="Tang Y."/>
            <person name="Liu X."/>
            <person name="Han W."/>
            <person name="Peng X."/>
            <person name="Liu R."/>
            <person name="Wang L."/>
        </authorList>
    </citation>
    <scope>NUCLEOTIDE SEQUENCE [LARGE SCALE GENOMIC DNA]</scope>
    <source>
        <strain evidence="4 5">NG80-2</strain>
    </source>
</reference>
<name>A4ISW9_GEOTN</name>
<sequence>MKRSFSMMTDKRKLHRKKMKRKKRRRRLMFGCLLLFLVLAASGLGYASFLMHKMKTAMNEAYEEIGAKKNTGDHLDPKKDSFTVLFIGIDDSKTRNFKSDTRSDALILAAFNADTQLVKMVSIPRDSYVYIPCEDKYDKITHAHAYGGTKCTIESIERLFDIPIDYYVKMNFYAFIDVVDALGGIEVEVPYNIREKDAEDNRNAIVLKKGYQHLNGEEALALARTRKKDNDIERGKRQQQILQAILKKASHAGSISKYDDVIEAIGSNMKTNFTFDDIKALIYYVSTGNPLQTESLVLQGTDDNEGVYYYRLDEESVQQISDALRSQLHASAGTQLEKERN</sequence>
<dbReference type="Gene3D" id="3.40.630.190">
    <property type="entry name" value="LCP protein"/>
    <property type="match status" value="1"/>
</dbReference>
<dbReference type="KEGG" id="gtn:GTNG_3078"/>
<organism evidence="4 5">
    <name type="scientific">Geobacillus thermodenitrificans (strain NG80-2)</name>
    <dbReference type="NCBI Taxonomy" id="420246"/>
    <lineage>
        <taxon>Bacteria</taxon>
        <taxon>Bacillati</taxon>
        <taxon>Bacillota</taxon>
        <taxon>Bacilli</taxon>
        <taxon>Bacillales</taxon>
        <taxon>Anoxybacillaceae</taxon>
        <taxon>Geobacillus</taxon>
    </lineage>
</organism>
<evidence type="ECO:0000313" key="5">
    <source>
        <dbReference type="Proteomes" id="UP000001578"/>
    </source>
</evidence>
<dbReference type="InterPro" id="IPR050922">
    <property type="entry name" value="LytR/CpsA/Psr_CW_biosynth"/>
</dbReference>
<accession>A4ISW9</accession>
<dbReference type="eggNOG" id="COG1316">
    <property type="taxonomic scope" value="Bacteria"/>
</dbReference>
<dbReference type="HOGENOM" id="CLU_016455_2_1_9"/>